<dbReference type="Proteomes" id="UP000606044">
    <property type="component" value="Unassembled WGS sequence"/>
</dbReference>
<proteinExistence type="predicted"/>
<reference evidence="2" key="1">
    <citation type="journal article" date="2014" name="Int. J. Syst. Evol. Microbiol.">
        <title>Complete genome sequence of Corynebacterium casei LMG S-19264T (=DSM 44701T), isolated from a smear-ripened cheese.</title>
        <authorList>
            <consortium name="US DOE Joint Genome Institute (JGI-PGF)"/>
            <person name="Walter F."/>
            <person name="Albersmeier A."/>
            <person name="Kalinowski J."/>
            <person name="Ruckert C."/>
        </authorList>
    </citation>
    <scope>NUCLEOTIDE SEQUENCE</scope>
    <source>
        <strain evidence="2">CCM 7897</strain>
    </source>
</reference>
<dbReference type="InterPro" id="IPR003779">
    <property type="entry name" value="CMD-like"/>
</dbReference>
<reference evidence="2" key="2">
    <citation type="submission" date="2020-09" db="EMBL/GenBank/DDBJ databases">
        <authorList>
            <person name="Sun Q."/>
            <person name="Sedlacek I."/>
        </authorList>
    </citation>
    <scope>NUCLEOTIDE SEQUENCE</scope>
    <source>
        <strain evidence="2">CCM 7897</strain>
    </source>
</reference>
<sequence>MSKDDVVKAASEVAAASFGRTFGEVPVNFALMAEHAPGAFAGYGLMRDAIMRDRDAGGALDLKTKELIFCVLDTLIGQTEGAKAHAAAAVRRGLSVPELAEALVQVVMAGGVTTWNETGAEVLRHAVEVVEKAEAAAR</sequence>
<gene>
    <name evidence="2" type="ORF">GCM10007301_53280</name>
</gene>
<dbReference type="Gene3D" id="1.20.1290.10">
    <property type="entry name" value="AhpD-like"/>
    <property type="match status" value="1"/>
</dbReference>
<dbReference type="AlphaFoldDB" id="A0A917CEN2"/>
<dbReference type="Pfam" id="PF02627">
    <property type="entry name" value="CMD"/>
    <property type="match status" value="1"/>
</dbReference>
<accession>A0A917CEN2</accession>
<evidence type="ECO:0000313" key="2">
    <source>
        <dbReference type="EMBL" id="GGF86713.1"/>
    </source>
</evidence>
<evidence type="ECO:0000259" key="1">
    <source>
        <dbReference type="Pfam" id="PF02627"/>
    </source>
</evidence>
<dbReference type="SUPFAM" id="SSF69118">
    <property type="entry name" value="AhpD-like"/>
    <property type="match status" value="1"/>
</dbReference>
<protein>
    <recommendedName>
        <fullName evidence="1">Carboxymuconolactone decarboxylase-like domain-containing protein</fullName>
    </recommendedName>
</protein>
<keyword evidence="3" id="KW-1185">Reference proteome</keyword>
<dbReference type="GO" id="GO:0051920">
    <property type="term" value="F:peroxiredoxin activity"/>
    <property type="evidence" value="ECO:0007669"/>
    <property type="project" value="InterPro"/>
</dbReference>
<organism evidence="2 3">
    <name type="scientific">Azorhizobium oxalatiphilum</name>
    <dbReference type="NCBI Taxonomy" id="980631"/>
    <lineage>
        <taxon>Bacteria</taxon>
        <taxon>Pseudomonadati</taxon>
        <taxon>Pseudomonadota</taxon>
        <taxon>Alphaproteobacteria</taxon>
        <taxon>Hyphomicrobiales</taxon>
        <taxon>Xanthobacteraceae</taxon>
        <taxon>Azorhizobium</taxon>
    </lineage>
</organism>
<feature type="domain" description="Carboxymuconolactone decarboxylase-like" evidence="1">
    <location>
        <begin position="39"/>
        <end position="116"/>
    </location>
</feature>
<dbReference type="RefSeq" id="WP_188583905.1">
    <property type="nucleotide sequence ID" value="NZ_BMCT01000011.1"/>
</dbReference>
<name>A0A917CEN2_9HYPH</name>
<evidence type="ECO:0000313" key="3">
    <source>
        <dbReference type="Proteomes" id="UP000606044"/>
    </source>
</evidence>
<dbReference type="InterPro" id="IPR029032">
    <property type="entry name" value="AhpD-like"/>
</dbReference>
<dbReference type="EMBL" id="BMCT01000011">
    <property type="protein sequence ID" value="GGF86713.1"/>
    <property type="molecule type" value="Genomic_DNA"/>
</dbReference>
<comment type="caution">
    <text evidence="2">The sequence shown here is derived from an EMBL/GenBank/DDBJ whole genome shotgun (WGS) entry which is preliminary data.</text>
</comment>